<sequence length="369" mass="42386">MLFEISVAVGVTALLSFLIFYFIIKLCFTKKRSDVDLESQREDQTNILLLAIERSVANIPTLLKQQEQRIYGQISQASLALEKKTEQVKQEINTQTRLSNGKSFFTLLEGKIDSISEQQTQHENILNNIQQDIGRLQTKDDEMLRMLNNLNIYKRVYTATKKAEIVQQPSTSNLKTKKIDVCISFHIITPSILRRIDSLYVELTDQNKAYSRLVKPSEKLHVTILKAFVKEHQLEKAKEAFVKTMAKLHENNVKLPIMFQGTKCLHNEKNDVLAIDLANKSKKRINEVNEIAKDCFQQSCISVDNCPFDPHLTVVHLKDPTYDDLQLVEEWDEFVDEHLTTAFGTEHVNELKLTANLCGEYTILNTESL</sequence>
<evidence type="ECO:0000313" key="3">
    <source>
        <dbReference type="WBParaSite" id="jg13633"/>
    </source>
</evidence>
<accession>A0A915CXH7</accession>
<dbReference type="InterPro" id="IPR009097">
    <property type="entry name" value="Cyclic_Pdiesterase"/>
</dbReference>
<organism evidence="2 3">
    <name type="scientific">Ditylenchus dipsaci</name>
    <dbReference type="NCBI Taxonomy" id="166011"/>
    <lineage>
        <taxon>Eukaryota</taxon>
        <taxon>Metazoa</taxon>
        <taxon>Ecdysozoa</taxon>
        <taxon>Nematoda</taxon>
        <taxon>Chromadorea</taxon>
        <taxon>Rhabditida</taxon>
        <taxon>Tylenchina</taxon>
        <taxon>Tylenchomorpha</taxon>
        <taxon>Sphaerularioidea</taxon>
        <taxon>Anguinidae</taxon>
        <taxon>Anguininae</taxon>
        <taxon>Ditylenchus</taxon>
    </lineage>
</organism>
<keyword evidence="1" id="KW-1133">Transmembrane helix</keyword>
<dbReference type="Gene3D" id="3.90.1140.10">
    <property type="entry name" value="Cyclic phosphodiesterase"/>
    <property type="match status" value="1"/>
</dbReference>
<dbReference type="InterPro" id="IPR052641">
    <property type="entry name" value="AKAP7_isoform_gamma"/>
</dbReference>
<dbReference type="PANTHER" id="PTHR15934:SF2">
    <property type="entry name" value="A-KINASE ANCHOR PROTEIN 7-LIKE PHOSPHOESTERASE DOMAIN-CONTAINING PROTEIN"/>
    <property type="match status" value="1"/>
</dbReference>
<evidence type="ECO:0000313" key="2">
    <source>
        <dbReference type="Proteomes" id="UP000887574"/>
    </source>
</evidence>
<dbReference type="GO" id="GO:0010738">
    <property type="term" value="P:regulation of protein kinase A signaling"/>
    <property type="evidence" value="ECO:0007669"/>
    <property type="project" value="TreeGrafter"/>
</dbReference>
<dbReference type="AlphaFoldDB" id="A0A915CXH7"/>
<dbReference type="WBParaSite" id="jg13633">
    <property type="protein sequence ID" value="jg13633"/>
    <property type="gene ID" value="jg13633"/>
</dbReference>
<dbReference type="GO" id="GO:0005829">
    <property type="term" value="C:cytosol"/>
    <property type="evidence" value="ECO:0007669"/>
    <property type="project" value="TreeGrafter"/>
</dbReference>
<feature type="transmembrane region" description="Helical" evidence="1">
    <location>
        <begin position="6"/>
        <end position="24"/>
    </location>
</feature>
<keyword evidence="2" id="KW-1185">Reference proteome</keyword>
<protein>
    <submittedName>
        <fullName evidence="3">Protein kinase A anchor protein nuclear localisation signal domain-containing protein</fullName>
    </submittedName>
</protein>
<dbReference type="PANTHER" id="PTHR15934">
    <property type="entry name" value="RNA 2',3'-CYCLIC PHOSPHODIESTERASE"/>
    <property type="match status" value="1"/>
</dbReference>
<proteinExistence type="predicted"/>
<keyword evidence="1" id="KW-0472">Membrane</keyword>
<reference evidence="3" key="1">
    <citation type="submission" date="2022-11" db="UniProtKB">
        <authorList>
            <consortium name="WormBaseParasite"/>
        </authorList>
    </citation>
    <scope>IDENTIFICATION</scope>
</reference>
<evidence type="ECO:0000256" key="1">
    <source>
        <dbReference type="SAM" id="Phobius"/>
    </source>
</evidence>
<keyword evidence="1" id="KW-0812">Transmembrane</keyword>
<dbReference type="Proteomes" id="UP000887574">
    <property type="component" value="Unplaced"/>
</dbReference>
<name>A0A915CXH7_9BILA</name>
<dbReference type="GO" id="GO:0034237">
    <property type="term" value="F:protein kinase A regulatory subunit binding"/>
    <property type="evidence" value="ECO:0007669"/>
    <property type="project" value="TreeGrafter"/>
</dbReference>
<dbReference type="SUPFAM" id="SSF55144">
    <property type="entry name" value="LigT-like"/>
    <property type="match status" value="1"/>
</dbReference>